<keyword evidence="6" id="KW-1185">Reference proteome</keyword>
<proteinExistence type="predicted"/>
<dbReference type="Pfam" id="PF09087">
    <property type="entry name" value="Cyc-maltodext_N"/>
    <property type="match status" value="1"/>
</dbReference>
<evidence type="ECO:0000259" key="4">
    <source>
        <dbReference type="SMART" id="SM00642"/>
    </source>
</evidence>
<sequence length="619" mass="70677">MKTITHLSFYFIWVIFSSSAFAQKITLSHVEPAFWWVGMKNPELQILVHGPGIGQAQVSLSYKGVNLSGIEKVESPNYLFLNLQISPDAIAGKVPIVFKIGKKTFTHQYELRTKSSSTNRIQGFSPADVLYLIMPDRFSNGNQQNDTIAGMYEGTHRNKPFGRHGGDLKGISNHLDYIKNLGVTAIWLNPVLENNQRRESYHGYAITDLYQVDRRFGSNEEYVSFVNQSHQSGLKVIQDMVANHIGIEHWLMKDLPEKDWIHDSQAKEPMLTSYRTGTPSDPYASQFDLRKMTDGWFVPSMPDINQTNPRFATYLIQNSLWWIEYAGIDGIRMDTYPYPDKEFMANYAAALQNEYPKFNLVGEAWINSVPMTAYWQKGFKGTDGYVTQLPSVTDFPFYGTVIQALQEEGNWDTGLVRLYMLLGQDFIYPNPNNNVIFLDNHDLTRFFLSIGRDIQKFKLGITLLLTTRGIPQLYYGTELLMDGDGSVHPDVRKDFPGGWPGDPINAFTGQGRNASQNEAYEHIKKLLDWRKTQSVIHTGKLMHYLPEDNVYVYFRYTANESVMVILNGSSQEKNLSTKRFSERLQSFKQARDIISGENFSDLTTLKVPAKTSLVLELKK</sequence>
<keyword evidence="3" id="KW-0732">Signal</keyword>
<feature type="chain" id="PRO_5042268232" evidence="3">
    <location>
        <begin position="23"/>
        <end position="619"/>
    </location>
</feature>
<dbReference type="PANTHER" id="PTHR10357">
    <property type="entry name" value="ALPHA-AMYLASE FAMILY MEMBER"/>
    <property type="match status" value="1"/>
</dbReference>
<dbReference type="SUPFAM" id="SSF51011">
    <property type="entry name" value="Glycosyl hydrolase domain"/>
    <property type="match status" value="1"/>
</dbReference>
<dbReference type="RefSeq" id="WP_314509307.1">
    <property type="nucleotide sequence ID" value="NZ_JASJOU010000001.1"/>
</dbReference>
<dbReference type="InterPro" id="IPR015171">
    <property type="entry name" value="Cyc-maltodext_N"/>
</dbReference>
<dbReference type="InterPro" id="IPR013780">
    <property type="entry name" value="Glyco_hydro_b"/>
</dbReference>
<reference evidence="5" key="1">
    <citation type="submission" date="2023-05" db="EMBL/GenBank/DDBJ databases">
        <authorList>
            <person name="Zhang X."/>
        </authorList>
    </citation>
    <scope>NUCLEOTIDE SEQUENCE</scope>
    <source>
        <strain evidence="5">BD1B2-1</strain>
    </source>
</reference>
<dbReference type="Proteomes" id="UP001232063">
    <property type="component" value="Unassembled WGS sequence"/>
</dbReference>
<dbReference type="InterPro" id="IPR013783">
    <property type="entry name" value="Ig-like_fold"/>
</dbReference>
<dbReference type="CDD" id="cd11340">
    <property type="entry name" value="AmyAc_bac_CMD_like_3"/>
    <property type="match status" value="1"/>
</dbReference>
<feature type="signal peptide" evidence="3">
    <location>
        <begin position="1"/>
        <end position="22"/>
    </location>
</feature>
<evidence type="ECO:0000313" key="5">
    <source>
        <dbReference type="EMBL" id="MDJ1499753.1"/>
    </source>
</evidence>
<accession>A0AAE3UBF2</accession>
<dbReference type="GO" id="GO:0016798">
    <property type="term" value="F:hydrolase activity, acting on glycosyl bonds"/>
    <property type="evidence" value="ECO:0007669"/>
    <property type="project" value="UniProtKB-KW"/>
</dbReference>
<dbReference type="InterPro" id="IPR017853">
    <property type="entry name" value="GH"/>
</dbReference>
<organism evidence="5 6">
    <name type="scientific">Xanthocytophaga agilis</name>
    <dbReference type="NCBI Taxonomy" id="3048010"/>
    <lineage>
        <taxon>Bacteria</taxon>
        <taxon>Pseudomonadati</taxon>
        <taxon>Bacteroidota</taxon>
        <taxon>Cytophagia</taxon>
        <taxon>Cytophagales</taxon>
        <taxon>Rhodocytophagaceae</taxon>
        <taxon>Xanthocytophaga</taxon>
    </lineage>
</organism>
<dbReference type="Pfam" id="PF10438">
    <property type="entry name" value="Cyc-maltodext_C"/>
    <property type="match status" value="1"/>
</dbReference>
<feature type="domain" description="Glycosyl hydrolase family 13 catalytic" evidence="4">
    <location>
        <begin position="132"/>
        <end position="530"/>
    </location>
</feature>
<evidence type="ECO:0000313" key="6">
    <source>
        <dbReference type="Proteomes" id="UP001232063"/>
    </source>
</evidence>
<dbReference type="Pfam" id="PF00128">
    <property type="entry name" value="Alpha-amylase"/>
    <property type="match status" value="1"/>
</dbReference>
<comment type="caution">
    <text evidence="5">The sequence shown here is derived from an EMBL/GenBank/DDBJ whole genome shotgun (WGS) entry which is preliminary data.</text>
</comment>
<dbReference type="SUPFAM" id="SSF51445">
    <property type="entry name" value="(Trans)glycosidases"/>
    <property type="match status" value="1"/>
</dbReference>
<protein>
    <submittedName>
        <fullName evidence="5">Glycoside hydrolase family 13 protein</fullName>
    </submittedName>
</protein>
<dbReference type="InterPro" id="IPR014756">
    <property type="entry name" value="Ig_E-set"/>
</dbReference>
<dbReference type="InterPro" id="IPR006047">
    <property type="entry name" value="GH13_cat_dom"/>
</dbReference>
<evidence type="ECO:0000256" key="1">
    <source>
        <dbReference type="ARBA" id="ARBA00022801"/>
    </source>
</evidence>
<dbReference type="EMBL" id="JASJOU010000001">
    <property type="protein sequence ID" value="MDJ1499753.1"/>
    <property type="molecule type" value="Genomic_DNA"/>
</dbReference>
<keyword evidence="1 5" id="KW-0378">Hydrolase</keyword>
<keyword evidence="2" id="KW-0326">Glycosidase</keyword>
<evidence type="ECO:0000256" key="2">
    <source>
        <dbReference type="ARBA" id="ARBA00023295"/>
    </source>
</evidence>
<dbReference type="Gene3D" id="2.60.40.1180">
    <property type="entry name" value="Golgi alpha-mannosidase II"/>
    <property type="match status" value="1"/>
</dbReference>
<dbReference type="SMART" id="SM00642">
    <property type="entry name" value="Aamy"/>
    <property type="match status" value="1"/>
</dbReference>
<dbReference type="Gene3D" id="2.60.40.10">
    <property type="entry name" value="Immunoglobulins"/>
    <property type="match status" value="1"/>
</dbReference>
<dbReference type="SUPFAM" id="SSF81296">
    <property type="entry name" value="E set domains"/>
    <property type="match status" value="1"/>
</dbReference>
<evidence type="ECO:0000256" key="3">
    <source>
        <dbReference type="SAM" id="SignalP"/>
    </source>
</evidence>
<gene>
    <name evidence="5" type="ORF">QNI22_03805</name>
</gene>
<dbReference type="InterPro" id="IPR019492">
    <property type="entry name" value="Cyclo-malto-dextrinase_C"/>
</dbReference>
<dbReference type="GO" id="GO:0005975">
    <property type="term" value="P:carbohydrate metabolic process"/>
    <property type="evidence" value="ECO:0007669"/>
    <property type="project" value="InterPro"/>
</dbReference>
<dbReference type="PANTHER" id="PTHR10357:SF210">
    <property type="entry name" value="MALTODEXTRIN GLUCOSIDASE"/>
    <property type="match status" value="1"/>
</dbReference>
<dbReference type="AlphaFoldDB" id="A0AAE3UBF2"/>
<dbReference type="Gene3D" id="3.20.20.80">
    <property type="entry name" value="Glycosidases"/>
    <property type="match status" value="1"/>
</dbReference>
<name>A0AAE3UBF2_9BACT</name>